<dbReference type="InterPro" id="IPR000089">
    <property type="entry name" value="Biotin_lipoyl"/>
</dbReference>
<dbReference type="InterPro" id="IPR050709">
    <property type="entry name" value="Biotin_Carboxyl_Carrier/Decarb"/>
</dbReference>
<dbReference type="Gene3D" id="2.40.50.100">
    <property type="match status" value="1"/>
</dbReference>
<dbReference type="KEGG" id="msea:METESE_14560"/>
<evidence type="ECO:0000256" key="1">
    <source>
        <dbReference type="ARBA" id="ARBA00023267"/>
    </source>
</evidence>
<dbReference type="AlphaFoldDB" id="A0AA48H5T3"/>
<dbReference type="SUPFAM" id="SSF51230">
    <property type="entry name" value="Single hybrid motif"/>
    <property type="match status" value="1"/>
</dbReference>
<dbReference type="PANTHER" id="PTHR45266">
    <property type="entry name" value="OXALOACETATE DECARBOXYLASE ALPHA CHAIN"/>
    <property type="match status" value="1"/>
</dbReference>
<dbReference type="InterPro" id="IPR011053">
    <property type="entry name" value="Single_hybrid_motif"/>
</dbReference>
<dbReference type="Proteomes" id="UP001228113">
    <property type="component" value="Chromosome"/>
</dbReference>
<gene>
    <name evidence="3" type="ORF">METESE_14560</name>
</gene>
<accession>A0AA48H5T3</accession>
<reference evidence="3" key="1">
    <citation type="journal article" date="2023" name="Int. J. Syst. Evol. Microbiol.">
        <title>Mesoterricola silvestris gen. nov., sp. nov., Mesoterricola sediminis sp. nov., Geothrix oryzae sp. nov., Geothrix edaphica sp. nov., Geothrix rubra sp. nov., and Geothrix limicola sp. nov., six novel members of Acidobacteriota isolated from soils.</title>
        <authorList>
            <person name="Itoh H."/>
            <person name="Sugisawa Y."/>
            <person name="Mise K."/>
            <person name="Xu Z."/>
            <person name="Kuniyasu M."/>
            <person name="Ushijima N."/>
            <person name="Kawano K."/>
            <person name="Kobayashi E."/>
            <person name="Shiratori Y."/>
            <person name="Masuda Y."/>
            <person name="Senoo K."/>
        </authorList>
    </citation>
    <scope>NUCLEOTIDE SEQUENCE</scope>
    <source>
        <strain evidence="3">W786</strain>
    </source>
</reference>
<dbReference type="FunFam" id="2.40.50.100:FF:000003">
    <property type="entry name" value="Acetyl-CoA carboxylase biotin carboxyl carrier protein"/>
    <property type="match status" value="1"/>
</dbReference>
<evidence type="ECO:0000259" key="2">
    <source>
        <dbReference type="PROSITE" id="PS50968"/>
    </source>
</evidence>
<sequence length="176" mass="19794">MKRTLVIADQTVELEISRRRGKTVMTWDGEEIPIDIVRVEKSSYSVIMDGRSVGVNIDRIRNADPDLHGFRSTTYDGAYEFTLQDPRKKLLAEAMARSKRSEGNLIRALMPGKVLKLLVHEGETVEEGQPLLILEAMKMQNEYTAPTTARVAKVHVEEGVNMEINAPMISLQQVEA</sequence>
<keyword evidence="4" id="KW-1185">Reference proteome</keyword>
<dbReference type="RefSeq" id="WP_243335401.1">
    <property type="nucleotide sequence ID" value="NZ_AP027081.1"/>
</dbReference>
<dbReference type="Pfam" id="PF00364">
    <property type="entry name" value="Biotin_lipoyl"/>
    <property type="match status" value="1"/>
</dbReference>
<dbReference type="EMBL" id="AP027081">
    <property type="protein sequence ID" value="BDU76498.1"/>
    <property type="molecule type" value="Genomic_DNA"/>
</dbReference>
<feature type="domain" description="Lipoyl-binding" evidence="2">
    <location>
        <begin position="95"/>
        <end position="172"/>
    </location>
</feature>
<name>A0AA48H5T3_9BACT</name>
<evidence type="ECO:0000313" key="3">
    <source>
        <dbReference type="EMBL" id="BDU76498.1"/>
    </source>
</evidence>
<evidence type="ECO:0000313" key="4">
    <source>
        <dbReference type="Proteomes" id="UP001228113"/>
    </source>
</evidence>
<proteinExistence type="predicted"/>
<protein>
    <submittedName>
        <fullName evidence="3">Acetyl-CoA carboxylase biotin carboxyl carrier protein subunit</fullName>
    </submittedName>
</protein>
<dbReference type="PROSITE" id="PS50968">
    <property type="entry name" value="BIOTINYL_LIPOYL"/>
    <property type="match status" value="1"/>
</dbReference>
<dbReference type="CDD" id="cd06850">
    <property type="entry name" value="biotinyl_domain"/>
    <property type="match status" value="1"/>
</dbReference>
<keyword evidence="1" id="KW-0092">Biotin</keyword>
<dbReference type="PANTHER" id="PTHR45266:SF3">
    <property type="entry name" value="OXALOACETATE DECARBOXYLASE ALPHA CHAIN"/>
    <property type="match status" value="1"/>
</dbReference>
<organism evidence="3 4">
    <name type="scientific">Mesoterricola sediminis</name>
    <dbReference type="NCBI Taxonomy" id="2927980"/>
    <lineage>
        <taxon>Bacteria</taxon>
        <taxon>Pseudomonadati</taxon>
        <taxon>Acidobacteriota</taxon>
        <taxon>Holophagae</taxon>
        <taxon>Holophagales</taxon>
        <taxon>Holophagaceae</taxon>
        <taxon>Mesoterricola</taxon>
    </lineage>
</organism>